<evidence type="ECO:0000256" key="2">
    <source>
        <dbReference type="ARBA" id="ARBA00022857"/>
    </source>
</evidence>
<dbReference type="InterPro" id="IPR036291">
    <property type="entry name" value="NAD(P)-bd_dom_sf"/>
</dbReference>
<dbReference type="PANTHER" id="PTHR43008">
    <property type="entry name" value="BENZIL REDUCTASE"/>
    <property type="match status" value="1"/>
</dbReference>
<proteinExistence type="inferred from homology"/>
<dbReference type="EMBL" id="JASWJB010000047">
    <property type="protein sequence ID" value="KAK2606016.1"/>
    <property type="molecule type" value="Genomic_DNA"/>
</dbReference>
<sequence>MPAADVFAPGSSALITGAASGIGLAVAKLCRSRGMKVLLVDNDAEALQAAQKSIVGAAGYDPGVPCLTSQADVSQVESWAGLREMATTAFGSIELLMLNAGVGARGSWGDQDYFNKIFQTNLFGVVNGINTFLPVVQEASKSKPTSIIITGSKQGITNPPGNPAYNASKAAVKSLAEHLSWDLRDTSTSVHLLVPGWTFTGMTRGGNTEKPAGAWSPEQVADFLYGKMRDDKFYVICPDNDVSEETDKKRMLWTVGDIVKERPPLTRWREEWKKEAEETMAKTSV</sequence>
<dbReference type="CDD" id="cd05233">
    <property type="entry name" value="SDR_c"/>
    <property type="match status" value="1"/>
</dbReference>
<dbReference type="PROSITE" id="PS00061">
    <property type="entry name" value="ADH_SHORT"/>
    <property type="match status" value="1"/>
</dbReference>
<keyword evidence="5" id="KW-1185">Reference proteome</keyword>
<keyword evidence="3" id="KW-0560">Oxidoreductase</keyword>
<dbReference type="InterPro" id="IPR002347">
    <property type="entry name" value="SDR_fam"/>
</dbReference>
<name>A0AAJ0CT54_9HYPO</name>
<protein>
    <recommendedName>
        <fullName evidence="6">Short chain dehydrogenase/reductase</fullName>
    </recommendedName>
</protein>
<dbReference type="AlphaFoldDB" id="A0AAJ0CT54"/>
<dbReference type="GO" id="GO:0050664">
    <property type="term" value="F:oxidoreductase activity, acting on NAD(P)H, oxygen as acceptor"/>
    <property type="evidence" value="ECO:0007669"/>
    <property type="project" value="TreeGrafter"/>
</dbReference>
<gene>
    <name evidence="4" type="ORF">QQS21_003533</name>
</gene>
<dbReference type="Gene3D" id="3.40.50.720">
    <property type="entry name" value="NAD(P)-binding Rossmann-like Domain"/>
    <property type="match status" value="1"/>
</dbReference>
<organism evidence="4 5">
    <name type="scientific">Conoideocrella luteorostrata</name>
    <dbReference type="NCBI Taxonomy" id="1105319"/>
    <lineage>
        <taxon>Eukaryota</taxon>
        <taxon>Fungi</taxon>
        <taxon>Dikarya</taxon>
        <taxon>Ascomycota</taxon>
        <taxon>Pezizomycotina</taxon>
        <taxon>Sordariomycetes</taxon>
        <taxon>Hypocreomycetidae</taxon>
        <taxon>Hypocreales</taxon>
        <taxon>Clavicipitaceae</taxon>
        <taxon>Conoideocrella</taxon>
    </lineage>
</organism>
<dbReference type="Pfam" id="PF00106">
    <property type="entry name" value="adh_short"/>
    <property type="match status" value="1"/>
</dbReference>
<dbReference type="InterPro" id="IPR020904">
    <property type="entry name" value="Sc_DH/Rdtase_CS"/>
</dbReference>
<comment type="caution">
    <text evidence="4">The sequence shown here is derived from an EMBL/GenBank/DDBJ whole genome shotgun (WGS) entry which is preliminary data.</text>
</comment>
<dbReference type="SUPFAM" id="SSF51735">
    <property type="entry name" value="NAD(P)-binding Rossmann-fold domains"/>
    <property type="match status" value="1"/>
</dbReference>
<reference evidence="4" key="1">
    <citation type="submission" date="2023-06" db="EMBL/GenBank/DDBJ databases">
        <title>Conoideocrella luteorostrata (Hypocreales: Clavicipitaceae), a potential biocontrol fungus for elongate hemlock scale in United States Christmas tree production areas.</title>
        <authorList>
            <person name="Barrett H."/>
            <person name="Lovett B."/>
            <person name="Macias A.M."/>
            <person name="Stajich J.E."/>
            <person name="Kasson M.T."/>
        </authorList>
    </citation>
    <scope>NUCLEOTIDE SEQUENCE</scope>
    <source>
        <strain evidence="4">ARSEF 14590</strain>
    </source>
</reference>
<evidence type="ECO:0000256" key="3">
    <source>
        <dbReference type="ARBA" id="ARBA00023002"/>
    </source>
</evidence>
<evidence type="ECO:0000256" key="1">
    <source>
        <dbReference type="ARBA" id="ARBA00006484"/>
    </source>
</evidence>
<evidence type="ECO:0008006" key="6">
    <source>
        <dbReference type="Google" id="ProtNLM"/>
    </source>
</evidence>
<evidence type="ECO:0000313" key="4">
    <source>
        <dbReference type="EMBL" id="KAK2606016.1"/>
    </source>
</evidence>
<keyword evidence="2" id="KW-0521">NADP</keyword>
<dbReference type="PANTHER" id="PTHR43008:SF7">
    <property type="entry name" value="SHORT CHAIN DEHYDROGENASE_REDUCTASE (AFU_ORTHOLOGUE AFUA_2G00830)"/>
    <property type="match status" value="1"/>
</dbReference>
<dbReference type="GO" id="GO:0016616">
    <property type="term" value="F:oxidoreductase activity, acting on the CH-OH group of donors, NAD or NADP as acceptor"/>
    <property type="evidence" value="ECO:0007669"/>
    <property type="project" value="UniProtKB-ARBA"/>
</dbReference>
<comment type="similarity">
    <text evidence="1">Belongs to the short-chain dehydrogenases/reductases (SDR) family.</text>
</comment>
<dbReference type="Proteomes" id="UP001251528">
    <property type="component" value="Unassembled WGS sequence"/>
</dbReference>
<dbReference type="PRINTS" id="PR00081">
    <property type="entry name" value="GDHRDH"/>
</dbReference>
<accession>A0AAJ0CT54</accession>
<evidence type="ECO:0000313" key="5">
    <source>
        <dbReference type="Proteomes" id="UP001251528"/>
    </source>
</evidence>